<feature type="region of interest" description="Disordered" evidence="8">
    <location>
        <begin position="3196"/>
        <end position="3222"/>
    </location>
</feature>
<feature type="region of interest" description="Disordered" evidence="8">
    <location>
        <begin position="100"/>
        <end position="123"/>
    </location>
</feature>
<keyword evidence="11" id="KW-1185">Reference proteome</keyword>
<dbReference type="PANTHER" id="PTHR44826:SF3">
    <property type="entry name" value="SPORE COAT PROTEIN SP85"/>
    <property type="match status" value="1"/>
</dbReference>
<evidence type="ECO:0000256" key="3">
    <source>
        <dbReference type="ARBA" id="ARBA00022522"/>
    </source>
</evidence>
<feature type="compositionally biased region" description="Low complexity" evidence="8">
    <location>
        <begin position="275"/>
        <end position="286"/>
    </location>
</feature>
<dbReference type="SUPFAM" id="SSF49785">
    <property type="entry name" value="Galactose-binding domain-like"/>
    <property type="match status" value="2"/>
</dbReference>
<dbReference type="InterPro" id="IPR051860">
    <property type="entry name" value="Plasmodium_CSP_Invasion"/>
</dbReference>
<reference evidence="10 11" key="1">
    <citation type="journal article" date="2021" name="Sci. Rep.">
        <title>The genome of the diatom Chaetoceros tenuissimus carries an ancient integrated fragment of an extant virus.</title>
        <authorList>
            <person name="Hongo Y."/>
            <person name="Kimura K."/>
            <person name="Takaki Y."/>
            <person name="Yoshida Y."/>
            <person name="Baba S."/>
            <person name="Kobayashi G."/>
            <person name="Nagasaki K."/>
            <person name="Hano T."/>
            <person name="Tomaru Y."/>
        </authorList>
    </citation>
    <scope>NUCLEOTIDE SEQUENCE [LARGE SCALE GENOMIC DNA]</scope>
    <source>
        <strain evidence="10 11">NIES-3715</strain>
    </source>
</reference>
<comment type="function">
    <text evidence="6">Essential sporozoite protein. In the mosquito vector, required for sporozoite development in the oocyst, migration through the vector hemolymph and entry into the vector salivary glands. In the vertebrate host, required for sporozoite migration through the host dermis and infection of host hepatocytes. Binds to highly sulfated heparan sulfate proteoglycans (HSPGs) on the surface of host hepatocytes.</text>
</comment>
<protein>
    <recommendedName>
        <fullName evidence="2">Circumsporozoite protein</fullName>
    </recommendedName>
</protein>
<feature type="compositionally biased region" description="Low complexity" evidence="8">
    <location>
        <begin position="537"/>
        <end position="581"/>
    </location>
</feature>
<keyword evidence="4" id="KW-0677">Repeat</keyword>
<proteinExistence type="inferred from homology"/>
<feature type="region of interest" description="Disordered" evidence="8">
    <location>
        <begin position="472"/>
        <end position="684"/>
    </location>
</feature>
<evidence type="ECO:0000256" key="5">
    <source>
        <dbReference type="ARBA" id="ARBA00033726"/>
    </source>
</evidence>
<dbReference type="Gene3D" id="2.60.120.260">
    <property type="entry name" value="Galactose-binding domain-like"/>
    <property type="match status" value="2"/>
</dbReference>
<evidence type="ECO:0000256" key="7">
    <source>
        <dbReference type="SAM" id="Coils"/>
    </source>
</evidence>
<dbReference type="Proteomes" id="UP001054902">
    <property type="component" value="Unassembled WGS sequence"/>
</dbReference>
<feature type="transmembrane region" description="Helical" evidence="9">
    <location>
        <begin position="4580"/>
        <end position="4602"/>
    </location>
</feature>
<keyword evidence="7" id="KW-0175">Coiled coil</keyword>
<name>A0AAD3HES3_9STRA</name>
<dbReference type="InterPro" id="IPR008979">
    <property type="entry name" value="Galactose-bd-like_sf"/>
</dbReference>
<comment type="function">
    <text evidence="5">In the vertebrate host, binds to highly sulfated heparan sulfate proteoglycans (HSPGs) on the surface of host hepatocytes and is required for sporozoite invasion of the host hepatocytes.</text>
</comment>
<keyword evidence="9" id="KW-0812">Transmembrane</keyword>
<evidence type="ECO:0000256" key="1">
    <source>
        <dbReference type="ARBA" id="ARBA00006241"/>
    </source>
</evidence>
<feature type="region of interest" description="Disordered" evidence="8">
    <location>
        <begin position="275"/>
        <end position="307"/>
    </location>
</feature>
<keyword evidence="9" id="KW-0472">Membrane</keyword>
<feature type="compositionally biased region" description="Polar residues" evidence="8">
    <location>
        <begin position="739"/>
        <end position="756"/>
    </location>
</feature>
<feature type="region of interest" description="Disordered" evidence="8">
    <location>
        <begin position="825"/>
        <end position="845"/>
    </location>
</feature>
<feature type="region of interest" description="Disordered" evidence="8">
    <location>
        <begin position="739"/>
        <end position="767"/>
    </location>
</feature>
<dbReference type="PROSITE" id="PS51257">
    <property type="entry name" value="PROKAR_LIPOPROTEIN"/>
    <property type="match status" value="1"/>
</dbReference>
<dbReference type="PROSITE" id="PS50231">
    <property type="entry name" value="RICIN_B_LECTIN"/>
    <property type="match status" value="1"/>
</dbReference>
<evidence type="ECO:0000313" key="11">
    <source>
        <dbReference type="Proteomes" id="UP001054902"/>
    </source>
</evidence>
<evidence type="ECO:0000256" key="9">
    <source>
        <dbReference type="SAM" id="Phobius"/>
    </source>
</evidence>
<evidence type="ECO:0000313" key="10">
    <source>
        <dbReference type="EMBL" id="GFH61232.1"/>
    </source>
</evidence>
<evidence type="ECO:0000256" key="4">
    <source>
        <dbReference type="ARBA" id="ARBA00022737"/>
    </source>
</evidence>
<sequence length="4605" mass="509693">MNKKLISFLFLPCIIVALLFLQFLALGCVARRGSSSFSLLSSSSSVRGGGGMQKSARIKEIKAERQQQLYDTAADTSSEIQWNTRDEDLVSSAEKYDNILHHGDDDEEDQDNYPDSAGARDINQDESIGDFSLSAKHFKPEDQQEQEGSPLTVVASLGVLRRNYHKRGSALLQDQFLETEQQHSDKKLVQEASSVSDKLKMAGKDQEGDISKVSVSDWELKMAGKNQDISKASDSYKPNGQLPTTEIFGKSSRREYEHEQGLNIFSKKKEPAYLSSIRDSSSSRQSLVKMSPYQEKSKNPLATSRKVSGRNRFSSFRSGAMQMPLTAVRFISNYNYDGTDTLFCLKVKSLRVPAKLQIRACDSVTDQSNWFYFDSNQYLRLSIDSSKCIRWIKTSLFLDNCPLGATNLKRAKFQFNKILRGIEARKGDNFKQWMIGVDRTDKFDLVRLFLRNGGRDNKSCYAWEMDYASESPSLSPTSSPSISPSSKPSSKPSSSPSVKPSSKPSVSPSSSPSLTPTAEPSMRPSVSPTSTPSKLASSEPSLVPSSEPSLVPSDIPSDIPSDVPSSAPSSLPSSMPSTEPSQRPSDQPSRLPSKEPSLFPSSIPSNQPSQIPSKEPSPEPSTLPSTGPSGIPTTKPSLLPSSEPSVLPSNKPSTEPSLSPSSLPSLSPSNYPSECRDEPGWQVGGESDYAGMNCKQVESEQLWCDAIWSIKDHSFNGKGIKEACCYCGGNKFFSTYPSTAPSSKPTISSRPTVISESPSAAPSSQPSQCVDELDWVFNSDQGLGCLAIKEEPETYCNQFSDIWYKGKNTYLACCACGGGRHESVAPSSIPTSSPSPLPSNVPTLSFEPTRDITLNPSEQPSVSVQPSNYASVEATSLFDGDDCNYDSECQVGSECIDKMCELSLPNRRERTLETEDDSVNNDEKRELNVHTFVLDVTDLNKDNKPVNYHTSDAFVRGGLAMDADDNEKFTLIGNAWKAYPLSRPYYISKNTRLKFELSIAERTQGHAICVDSDAILSDSRKCIWLGGDEFERHDAFDTNSPDYDLRRAKIVNLALGKSSTQSSTSHFGISDARKAVDGYISPRWSDSVDLGKNSISITNKEYAWWQVDLSSLKTISKIVIHEWKIYPLGAFRLKIMNGSSTNTLGPFDQNHELYSNNVYRIPFESATQGDKVRIDLVEEGVLALVEVLVLGEEQSSAVTMYDIGIGEMIKDDVSFGHPIWDGVRVDLNQDDLVYTLPGSTNSHIQLRASHILTDILGSVDQSSCKIVIHKDASRNIFSLEVTPSNGFFHVELPPGIVGSEVEFQGCSPSEVQIFGGADPVQAGSAFDGSRPLIKYIALIQNSQKVEDSKSLVGKSIFKSVQLYDVADDSSEETSKYIPFQVNGQKTLSAVSYGNFGAFAQDFAGEVHVSTDNNRATLKGNAWKAFRLSSPFTVTEETRLKFTFEMKNEAEGHAICVEDNLVEDPFAGKNVRCVLIGGSQYNEWSHVKRENLTLRGTATQSRDIPNDSRGLASNAIDGNMNTFTNTGIPNNPKTDFSVEIQEGFKITEVKIYNRMDSFADRFKKFKVYVKTMSGIELYSVDLDESSVDSSGLVHVKDIELNEMPANEKLKVGIELNNEGSSTGYPHMIGEFQVFGKPVHDRVTSFDIHVADLFPETNSRINYIALIQDNDENPYLGESVYSQVQLVNEPINSNTAGRPYQTGVDNDPASPRSHVNFGSLDVPDPHDPWTVAKSKFPTRDDGWDILRDILEDPKDYCYFTEVQTSGYNSKNPKKTNLNDFWKELGGKVTPDRVKAIGGRKKCKPGKVSRGPTFTFQPVKCDLTIISTRKETEKLRRCQGHCTNDEDCEEGLHCFFNHVQLGGNNQVVKKDRVPADCQGIAETGKNYCVKLPKHRTIREAGTEMFTKLGVCEGDCDWDIECEEGLKCWHTKFDHSYYDQGYEVFGSLFCGGQTYNGLDYCYDPEYRYTDICIDGVTFEDPNNNFPNYLKDNGFGSVYGEVIGKSDGEVTCNDDKDEAQFQVFLCDENSGDFYKDTTHWHLPELWPTPQQFKILIRKKLKELFPAPVDNTELEIAVNNVYNKVNYESEYNSLKYGILSGKERYSCPQRTEEEVITHKTYDCFSPSEADPKLTFSYESLFVDEYDEYFKSLPKAVKVQNSFGFVLTGEIGARENFPRYLMPDDNIEISLQNNCYEATITFDSGHFHADESLPLVSGKSGVSLPASCKKTLRCSIHWCGDDPTLTLEAQSDKEFKFKIESHQKGVSEVMDFEFKGSNPESQSLASPYCLQKESTQTNCKTSITWTAPPLAAPKSAHLSRTSIILSQNGDSTRTETCFKFPFEWSFDNWQDKREIGGDSAVSEYFKKSFKPPIETDKDSSVILLDLSHDVGGGLAIYKDLETDNFVAQVCNPKVNFHDSTDPNMNLYMDINGVGQSSRPKAIGISDSGTVAVINNGGDKFFVYVFDQVQAKWIQPTTITQSIGSTCRIALSTHGHFLAILTKRSSDLSQVYLYQKDLLESSYGPRIFVDPNGGSELASLPVDVEKDQVSIHASESGVVSLQVRDESSDDRLTRELHFICADTNSIFSQGGCICKDGFLLKNKHGVLKKYLTNDVEDVCIPEIHADMVKVLDKSAIFPLDKIATYNHENFGTSINEGVEKVTKGIKLEMRGADGSFNILPMNKAYQTRIEHPNSSTDVGGKVNLELSGLQPGKLYILTIQYHDGSMHVRFVTRCTCDNSSDSTGIPTKFKILPQIEGRIMFEFNDNSLCENVFTIVRYSAYEEFSQSIGNVVNIASYKVGSDSSCEEAKISPLEKAMDDQRISKLIVGYTYIYCVQASSDSGPYMPSPYDTRVGSLDLNHSEPNCQPYVIRWEASIDGIVTTEPHAGTLPVDKVEIEYQLLSLQLEVLNCSGCSGTVISTEGGGFKIDFNVEHPYLKGLSYKDEIPLKIKFKKVTQGVKPISHIFLCNNGEDKCDSRVLYLKHLEFGKGLHIYDATHVLLTGNVYIENTQYPGARGCGIKGADICLQHLTTSGLEEELVCVQTDATGYYEANVVIGTIITSVNIAYHRHEFKQAEYNWSNYRDGLLITADGVFNNNDFVDISTAELVVEVAGGLCNLPVGDSRATINVMGCSWKKDLDWQDTFTKTFTDVPAAVLEVQITDVRESTPNQDPLKNAEIGVVKEAFATITRSIDLLDTGAMSDELSSLEAEEETRTGDTGVVAGSENSPFDSSEVKGLEVVRFQYNGQLKMDVQIANDSSSKTCDEDPEGKFDSFHVMDYMTVFKLTIELHHDILGKKCEIVDEGYRVQVISNLGMEEGNQGFDTFFWGSDSETRKALAHCSNIAPPAVPDSMKNNAGVKDDLKYFKSASNTICILDVTHTALDDNGSVTEESRAQITQHLAAGRPNPFGKYVKQLLISVIGGTEEVKHEASVFIEGLYSKGEGNTISLPTHEPIMILRDPPGGASTASYDNVVTTAKVVSSTTTVHGSGAIEAKLKVGADANVELCTGGGFGAIVLGCPEITEADISAAIPLGTAINSDFMNESHGSSHTFSTTWSYQTSGDHYRAGPDSDVFVVPNLSIKYEEVYDVRWDDTECTFGLQRYKDPNGDGKVGFPTSVVFDVKSTQDSALSFYTRYHLNTVALPTLAEKIGNQENLLKRVKAKEKICCVQSSKKGACLHEATEVFKQCGKEDSEYEQAKLDMLKASRDGWKKALDREKKTKEDAITGKQDISSWFSSNSKELESVVESEGDRKDLQISDHKAYLVPDALITPATALEGSKKYLDGADDKKSIRKAKRVHIVGGGGTYALSLTKAATHAYTRQNCNVALPIAIAAYTGSLAIGGPALPVAFGGATVGAAIAGCNSNIGFSTKIGDLESNGAIFGVAVGAEGAINFGVDISHTGTITDESDQGTSVSFVLADSDVGDELVIDIYHEPVYGSFVFDVKAGVTRCVWEGAPTLRGEDAKLTVTSSASQFVFPTDEMIFDLEALNTGEFAWGSFYLVHKTSLEVRLDDGRLLDGYGSKLLLNKEQPIQRFVRISKPQNGYEFDPVKLTLKSACDSKRAASVFLSNSADVDGNPKLKWLEPCPRVEWAGDLRRDRTFLINTESNDSSKMKIKVFNPSASKNKMSFNELTKSNGRLEHVNLLYRKVGEANWKNAQNEDVESIDFALGSMSEDPFGYVSEFWNIGNLADGNYELTVEARCSSTGGPEDFDYYRESSIVGVIDNSRPERFGKVLPLKDEIMFGEEITIIFTEPIDCSFPFKFDVKMTVDGDLEKPYYKDKFHIVCDGRQIRLQIDHTNTDPELILGKSFKLEIGRVSGGSKQSGVFDVHGNKRYRDTLAASAPITVERKFADIDLKRALTKFTVLKEVEEVNCSRMDSTSEQLRDELRSELAALSDERNEERFVISGISCDDRKSKIEAKVEILAQEDNVRRGLLKGNSKKVRGLDTSTRILTELQKSLKKEIEEEGRRLALGSKLTMKNVHIIPGADDVEKFSGTKEQKEEERQLLEYAKSGPLESQSGLEEIMNELRREKDEERKQHQIEKEEDRMTHEAEINLLTQQMQMEQEEIRALTEQMMQRSGEGDEMKNVFVIQGLIFVLGCAVAGFSVYFFVVRR</sequence>
<feature type="coiled-coil region" evidence="7">
    <location>
        <begin position="4509"/>
        <end position="4565"/>
    </location>
</feature>
<organism evidence="10 11">
    <name type="scientific">Chaetoceros tenuissimus</name>
    <dbReference type="NCBI Taxonomy" id="426638"/>
    <lineage>
        <taxon>Eukaryota</taxon>
        <taxon>Sar</taxon>
        <taxon>Stramenopiles</taxon>
        <taxon>Ochrophyta</taxon>
        <taxon>Bacillariophyta</taxon>
        <taxon>Coscinodiscophyceae</taxon>
        <taxon>Chaetocerotophycidae</taxon>
        <taxon>Chaetocerotales</taxon>
        <taxon>Chaetocerotaceae</taxon>
        <taxon>Chaetoceros</taxon>
    </lineage>
</organism>
<evidence type="ECO:0000256" key="6">
    <source>
        <dbReference type="ARBA" id="ARBA00045806"/>
    </source>
</evidence>
<dbReference type="EMBL" id="BLLK01000072">
    <property type="protein sequence ID" value="GFH61232.1"/>
    <property type="molecule type" value="Genomic_DNA"/>
</dbReference>
<comment type="similarity">
    <text evidence="1">Belongs to the plasmodium circumsporozoite protein family.</text>
</comment>
<feature type="compositionally biased region" description="Low complexity" evidence="8">
    <location>
        <begin position="600"/>
        <end position="673"/>
    </location>
</feature>
<feature type="compositionally biased region" description="Low complexity" evidence="8">
    <location>
        <begin position="757"/>
        <end position="767"/>
    </location>
</feature>
<keyword evidence="3" id="KW-0748">Sporozoite</keyword>
<feature type="compositionally biased region" description="Low complexity" evidence="8">
    <location>
        <begin position="472"/>
        <end position="521"/>
    </location>
</feature>
<gene>
    <name evidence="10" type="ORF">CTEN210_17708</name>
</gene>
<dbReference type="PANTHER" id="PTHR44826">
    <property type="entry name" value="SPORE COAT PROTEIN SP85"/>
    <property type="match status" value="1"/>
</dbReference>
<evidence type="ECO:0000256" key="8">
    <source>
        <dbReference type="SAM" id="MobiDB-lite"/>
    </source>
</evidence>
<evidence type="ECO:0000256" key="2">
    <source>
        <dbReference type="ARBA" id="ARBA00021911"/>
    </source>
</evidence>
<comment type="caution">
    <text evidence="10">The sequence shown here is derived from an EMBL/GenBank/DDBJ whole genome shotgun (WGS) entry which is preliminary data.</text>
</comment>
<feature type="compositionally biased region" description="Polar residues" evidence="8">
    <location>
        <begin position="524"/>
        <end position="536"/>
    </location>
</feature>
<accession>A0AAD3HES3</accession>
<keyword evidence="9" id="KW-1133">Transmembrane helix</keyword>